<comment type="caution">
    <text evidence="6">The sequence shown here is derived from an EMBL/GenBank/DDBJ whole genome shotgun (WGS) entry which is preliminary data.</text>
</comment>
<evidence type="ECO:0000256" key="2">
    <source>
        <dbReference type="ARBA" id="ARBA00023125"/>
    </source>
</evidence>
<evidence type="ECO:0000259" key="5">
    <source>
        <dbReference type="PROSITE" id="PS50977"/>
    </source>
</evidence>
<gene>
    <name evidence="6" type="ORF">GCM10023318_57070</name>
</gene>
<feature type="DNA-binding region" description="H-T-H motif" evidence="4">
    <location>
        <begin position="39"/>
        <end position="58"/>
    </location>
</feature>
<evidence type="ECO:0000256" key="4">
    <source>
        <dbReference type="PROSITE-ProRule" id="PRU00335"/>
    </source>
</evidence>
<dbReference type="PRINTS" id="PR00455">
    <property type="entry name" value="HTHTETR"/>
</dbReference>
<sequence>MEEVIMAVAFTPVERERIESALLDTAEELFTTQGLKKTALDELVGPVGISKGSFYAFYDSKEALYLEVMLRRAPRVTAPVSAALARPADEEGLIAVMHAITDVLADDPLYRRLLTQPAELDAVTRRVGAEQIARVTPLLVTPLLDYLVAGQRAGVLVDDIAPEAMVGVLRVAGLLTMHRDRFEPGYEQVLAATIRTTARGLLR</sequence>
<protein>
    <recommendedName>
        <fullName evidence="5">HTH tetR-type domain-containing protein</fullName>
    </recommendedName>
</protein>
<dbReference type="InterPro" id="IPR001647">
    <property type="entry name" value="HTH_TetR"/>
</dbReference>
<keyword evidence="3" id="KW-0804">Transcription</keyword>
<dbReference type="Gene3D" id="1.10.357.10">
    <property type="entry name" value="Tetracycline Repressor, domain 2"/>
    <property type="match status" value="1"/>
</dbReference>
<dbReference type="EMBL" id="BAABJM010000008">
    <property type="protein sequence ID" value="GAA5067652.1"/>
    <property type="molecule type" value="Genomic_DNA"/>
</dbReference>
<dbReference type="Proteomes" id="UP001500603">
    <property type="component" value="Unassembled WGS sequence"/>
</dbReference>
<feature type="domain" description="HTH tetR-type" evidence="5">
    <location>
        <begin position="16"/>
        <end position="76"/>
    </location>
</feature>
<proteinExistence type="predicted"/>
<dbReference type="PANTHER" id="PTHR47506:SF1">
    <property type="entry name" value="HTH-TYPE TRANSCRIPTIONAL REGULATOR YJDC"/>
    <property type="match status" value="1"/>
</dbReference>
<keyword evidence="1" id="KW-0805">Transcription regulation</keyword>
<evidence type="ECO:0000313" key="6">
    <source>
        <dbReference type="EMBL" id="GAA5067652.1"/>
    </source>
</evidence>
<reference evidence="7" key="1">
    <citation type="journal article" date="2019" name="Int. J. Syst. Evol. Microbiol.">
        <title>The Global Catalogue of Microorganisms (GCM) 10K type strain sequencing project: providing services to taxonomists for standard genome sequencing and annotation.</title>
        <authorList>
            <consortium name="The Broad Institute Genomics Platform"/>
            <consortium name="The Broad Institute Genome Sequencing Center for Infectious Disease"/>
            <person name="Wu L."/>
            <person name="Ma J."/>
        </authorList>
    </citation>
    <scope>NUCLEOTIDE SEQUENCE [LARGE SCALE GENOMIC DNA]</scope>
    <source>
        <strain evidence="7">JCM 18298</strain>
    </source>
</reference>
<evidence type="ECO:0000313" key="7">
    <source>
        <dbReference type="Proteomes" id="UP001500603"/>
    </source>
</evidence>
<dbReference type="PROSITE" id="PS50977">
    <property type="entry name" value="HTH_TETR_2"/>
    <property type="match status" value="1"/>
</dbReference>
<dbReference type="Pfam" id="PF00440">
    <property type="entry name" value="TetR_N"/>
    <property type="match status" value="1"/>
</dbReference>
<name>A0ABP9L109_9NOCA</name>
<keyword evidence="2 4" id="KW-0238">DNA-binding</keyword>
<evidence type="ECO:0000256" key="3">
    <source>
        <dbReference type="ARBA" id="ARBA00023163"/>
    </source>
</evidence>
<keyword evidence="7" id="KW-1185">Reference proteome</keyword>
<dbReference type="SUPFAM" id="SSF46689">
    <property type="entry name" value="Homeodomain-like"/>
    <property type="match status" value="1"/>
</dbReference>
<organism evidence="6 7">
    <name type="scientific">Nocardia callitridis</name>
    <dbReference type="NCBI Taxonomy" id="648753"/>
    <lineage>
        <taxon>Bacteria</taxon>
        <taxon>Bacillati</taxon>
        <taxon>Actinomycetota</taxon>
        <taxon>Actinomycetes</taxon>
        <taxon>Mycobacteriales</taxon>
        <taxon>Nocardiaceae</taxon>
        <taxon>Nocardia</taxon>
    </lineage>
</organism>
<dbReference type="PANTHER" id="PTHR47506">
    <property type="entry name" value="TRANSCRIPTIONAL REGULATORY PROTEIN"/>
    <property type="match status" value="1"/>
</dbReference>
<evidence type="ECO:0000256" key="1">
    <source>
        <dbReference type="ARBA" id="ARBA00023015"/>
    </source>
</evidence>
<dbReference type="InterPro" id="IPR009057">
    <property type="entry name" value="Homeodomain-like_sf"/>
</dbReference>
<accession>A0ABP9L109</accession>